<gene>
    <name evidence="1" type="ORF">TSAR_010945</name>
</gene>
<keyword evidence="2" id="KW-1185">Reference proteome</keyword>
<dbReference type="EMBL" id="NNAY01000391">
    <property type="protein sequence ID" value="OXU28705.1"/>
    <property type="molecule type" value="Genomic_DNA"/>
</dbReference>
<comment type="caution">
    <text evidence="1">The sequence shown here is derived from an EMBL/GenBank/DDBJ whole genome shotgun (WGS) entry which is preliminary data.</text>
</comment>
<protein>
    <submittedName>
        <fullName evidence="1">Uncharacterized protein</fullName>
    </submittedName>
</protein>
<dbReference type="OrthoDB" id="7612378at2759"/>
<proteinExistence type="predicted"/>
<dbReference type="AlphaFoldDB" id="A0A232FDE7"/>
<accession>A0A232FDE7</accession>
<name>A0A232FDE7_9HYME</name>
<evidence type="ECO:0000313" key="2">
    <source>
        <dbReference type="Proteomes" id="UP000215335"/>
    </source>
</evidence>
<reference evidence="1 2" key="1">
    <citation type="journal article" date="2017" name="Curr. Biol.">
        <title>The Evolution of Venom by Co-option of Single-Copy Genes.</title>
        <authorList>
            <person name="Martinson E.O."/>
            <person name="Mrinalini"/>
            <person name="Kelkar Y.D."/>
            <person name="Chang C.H."/>
            <person name="Werren J.H."/>
        </authorList>
    </citation>
    <scope>NUCLEOTIDE SEQUENCE [LARGE SCALE GENOMIC DNA]</scope>
    <source>
        <strain evidence="1 2">Alberta</strain>
        <tissue evidence="1">Whole body</tissue>
    </source>
</reference>
<evidence type="ECO:0000313" key="1">
    <source>
        <dbReference type="EMBL" id="OXU28705.1"/>
    </source>
</evidence>
<sequence>MLQHQEQWLEWYQGPTMEGGVQVSSIFKQSSAPYLYTFSSVLKQYTVLYVTLVEKACCSIYKMDIILDTHGFKGQNGEYTIKELAYIDPNEPAAVPQLVTFQPPYS</sequence>
<organism evidence="1 2">
    <name type="scientific">Trichomalopsis sarcophagae</name>
    <dbReference type="NCBI Taxonomy" id="543379"/>
    <lineage>
        <taxon>Eukaryota</taxon>
        <taxon>Metazoa</taxon>
        <taxon>Ecdysozoa</taxon>
        <taxon>Arthropoda</taxon>
        <taxon>Hexapoda</taxon>
        <taxon>Insecta</taxon>
        <taxon>Pterygota</taxon>
        <taxon>Neoptera</taxon>
        <taxon>Endopterygota</taxon>
        <taxon>Hymenoptera</taxon>
        <taxon>Apocrita</taxon>
        <taxon>Proctotrupomorpha</taxon>
        <taxon>Chalcidoidea</taxon>
        <taxon>Pteromalidae</taxon>
        <taxon>Pteromalinae</taxon>
        <taxon>Trichomalopsis</taxon>
    </lineage>
</organism>
<dbReference type="Proteomes" id="UP000215335">
    <property type="component" value="Unassembled WGS sequence"/>
</dbReference>